<dbReference type="EMBL" id="FZNR01000012">
    <property type="protein sequence ID" value="SNS23901.1"/>
    <property type="molecule type" value="Genomic_DNA"/>
</dbReference>
<feature type="transmembrane region" description="Helical" evidence="2">
    <location>
        <begin position="1007"/>
        <end position="1027"/>
    </location>
</feature>
<feature type="transmembrane region" description="Helical" evidence="2">
    <location>
        <begin position="323"/>
        <end position="343"/>
    </location>
</feature>
<feature type="transmembrane region" description="Helical" evidence="2">
    <location>
        <begin position="747"/>
        <end position="765"/>
    </location>
</feature>
<feature type="transmembrane region" description="Helical" evidence="2">
    <location>
        <begin position="953"/>
        <end position="971"/>
    </location>
</feature>
<sequence length="1119" mass="110832">MDETVAVTSVPDSYPCPHCGAAATSATGCPACGRAPDADAIEVIRLNAELAGLGTRLQAARAEVTAVETQMRNVRARRDAAAYRVRAAVTAAAPKRPPMAGPPVDPGRLAPATESRLSTLTAQNVLFALGGLLLVVAAAVFTAVAWAQVGVAGRAAILAAATATVLAVPPFAARRGLVGAAETLAAVGLLMILMDGYAAWSVDLLGVTASRPEAYAAAVAAATSAIALGYGRLVGLPGPAIAALLIAQPVFPLVAAALEADAAGWSVALSAVAALNVAVLRHRRFVPAGAGLVAYGCGFVSVIVAALVAVVELAHAGSAGRAAAAGGALVLAAAVATGAAMLARHREAQLWTSGLLTVAAAVAAGGWALFLPGAGTWVLRLATIALVIAEAVAVARVRLPEPVGRGPWVGALAVITVPALGVVGSVVLAAGNSVTAARPVLDARLDATVAGPGWDVLLAVVAVLLSYVILLPSRFRTDLVLTGGAAVGLLAPAAFGLPWWSAAVFGMLVAAGAIAPAARARTDAGFGFRLGLIALVVTHALVTGLGAAGVAAGVCAVITLLGVGAALIVRRGPLGTVMMTAGLLAVAPAVWLGLLAADVSATVRVRAIFAVAVLLCGAAHGARRWLAGYAPEVTGVALLLAAGTPLWAIPGGDPAALYVAAALILVASLTTGSLARGPQPAIAVAVLVVGLLGWTGRELSAILVDPYAALASVWSGDVPATPAVSWATVAAMLMSAVAAGMLARPAAAPVVGLAVPLALAAAGAAWPSVPLSMVTVGLAGLVAATVARSTPVIEAWRSGLQVAFGVIAAAGIAGSTPVPGAMLTAFALLTVAGVVVGVAGRDLPARVAGWVGGTVALVVVAYTAGHLAGLAAGGAAIVVLAAAALAVALEWVLAARRPSEAIAVAATAHSAAVIALLISGSPGHGALVSTLWAVVLAVRALRPDESPGTRLRHVLAATGCALLGWWLFLAARQAGTAELYTAPAAVLALLAGGYARRVRPELPSWTAYGPALAAAFLPTLAVIAGSGPDEPQYARRLLLGVAGLAVLVAGALARLQAPVVTGGAVVILTALHELAQVWDLVPRWVPLAVGGLLLVGVATTLEQRRRDLNRLRDAVSRLS</sequence>
<keyword evidence="1" id="KW-0175">Coiled coil</keyword>
<dbReference type="InterPro" id="IPR058062">
    <property type="entry name" value="SCO7613_C"/>
</dbReference>
<reference evidence="3 4" key="1">
    <citation type="submission" date="2017-06" db="EMBL/GenBank/DDBJ databases">
        <authorList>
            <person name="Kim H.J."/>
            <person name="Triplett B.A."/>
        </authorList>
    </citation>
    <scope>NUCLEOTIDE SEQUENCE [LARGE SCALE GENOMIC DNA]</scope>
    <source>
        <strain evidence="3 4">DSM 43151</strain>
    </source>
</reference>
<keyword evidence="4" id="KW-1185">Reference proteome</keyword>
<feature type="transmembrane region" description="Helical" evidence="2">
    <location>
        <begin position="723"/>
        <end position="742"/>
    </location>
</feature>
<organism evidence="3 4">
    <name type="scientific">Actinoplanes regularis</name>
    <dbReference type="NCBI Taxonomy" id="52697"/>
    <lineage>
        <taxon>Bacteria</taxon>
        <taxon>Bacillati</taxon>
        <taxon>Actinomycetota</taxon>
        <taxon>Actinomycetes</taxon>
        <taxon>Micromonosporales</taxon>
        <taxon>Micromonosporaceae</taxon>
        <taxon>Actinoplanes</taxon>
    </lineage>
</organism>
<feature type="transmembrane region" description="Helical" evidence="2">
    <location>
        <begin position="377"/>
        <end position="397"/>
    </location>
</feature>
<feature type="transmembrane region" description="Helical" evidence="2">
    <location>
        <begin position="451"/>
        <end position="470"/>
    </location>
</feature>
<feature type="transmembrane region" description="Helical" evidence="2">
    <location>
        <begin position="263"/>
        <end position="280"/>
    </location>
</feature>
<feature type="transmembrane region" description="Helical" evidence="2">
    <location>
        <begin position="409"/>
        <end position="431"/>
    </location>
</feature>
<feature type="transmembrane region" description="Helical" evidence="2">
    <location>
        <begin position="152"/>
        <end position="172"/>
    </location>
</feature>
<keyword evidence="2" id="KW-0812">Transmembrane</keyword>
<feature type="transmembrane region" description="Helical" evidence="2">
    <location>
        <begin position="821"/>
        <end position="840"/>
    </location>
</feature>
<feature type="transmembrane region" description="Helical" evidence="2">
    <location>
        <begin position="477"/>
        <end position="494"/>
    </location>
</feature>
<proteinExistence type="predicted"/>
<dbReference type="RefSeq" id="WP_089296195.1">
    <property type="nucleotide sequence ID" value="NZ_BOMU01000064.1"/>
</dbReference>
<evidence type="ECO:0000313" key="3">
    <source>
        <dbReference type="EMBL" id="SNS23901.1"/>
    </source>
</evidence>
<evidence type="ECO:0000313" key="4">
    <source>
        <dbReference type="Proteomes" id="UP000198415"/>
    </source>
</evidence>
<feature type="transmembrane region" description="Helical" evidence="2">
    <location>
        <begin position="125"/>
        <end position="146"/>
    </location>
</feature>
<feature type="transmembrane region" description="Helical" evidence="2">
    <location>
        <begin position="924"/>
        <end position="941"/>
    </location>
</feature>
<feature type="transmembrane region" description="Helical" evidence="2">
    <location>
        <begin position="292"/>
        <end position="311"/>
    </location>
</feature>
<feature type="transmembrane region" description="Helical" evidence="2">
    <location>
        <begin position="576"/>
        <end position="597"/>
    </location>
</feature>
<feature type="transmembrane region" description="Helical" evidence="2">
    <location>
        <begin position="214"/>
        <end position="233"/>
    </location>
</feature>
<feature type="transmembrane region" description="Helical" evidence="2">
    <location>
        <begin position="500"/>
        <end position="518"/>
    </location>
</feature>
<protein>
    <submittedName>
        <fullName evidence="3">Uncharacterized protein</fullName>
    </submittedName>
</protein>
<feature type="transmembrane region" description="Helical" evidence="2">
    <location>
        <begin position="240"/>
        <end position="257"/>
    </location>
</feature>
<feature type="transmembrane region" description="Helical" evidence="2">
    <location>
        <begin position="870"/>
        <end position="894"/>
    </location>
</feature>
<feature type="transmembrane region" description="Helical" evidence="2">
    <location>
        <begin position="525"/>
        <end position="542"/>
    </location>
</feature>
<feature type="transmembrane region" description="Helical" evidence="2">
    <location>
        <begin position="1084"/>
        <end position="1101"/>
    </location>
</feature>
<name>A0A239CW70_9ACTN</name>
<feature type="transmembrane region" description="Helical" evidence="2">
    <location>
        <begin position="350"/>
        <end position="371"/>
    </location>
</feature>
<feature type="transmembrane region" description="Helical" evidence="2">
    <location>
        <begin position="629"/>
        <end position="649"/>
    </location>
</feature>
<feature type="transmembrane region" description="Helical" evidence="2">
    <location>
        <begin position="977"/>
        <end position="995"/>
    </location>
</feature>
<feature type="transmembrane region" description="Helical" evidence="2">
    <location>
        <begin position="184"/>
        <end position="202"/>
    </location>
</feature>
<dbReference type="NCBIfam" id="NF047321">
    <property type="entry name" value="SCO7613_CTERM"/>
    <property type="match status" value="1"/>
</dbReference>
<dbReference type="Proteomes" id="UP000198415">
    <property type="component" value="Unassembled WGS sequence"/>
</dbReference>
<keyword evidence="2" id="KW-0472">Membrane</keyword>
<dbReference type="AlphaFoldDB" id="A0A239CW70"/>
<feature type="transmembrane region" description="Helical" evidence="2">
    <location>
        <begin position="682"/>
        <end position="703"/>
    </location>
</feature>
<feature type="transmembrane region" description="Helical" evidence="2">
    <location>
        <begin position="548"/>
        <end position="569"/>
    </location>
</feature>
<feature type="transmembrane region" description="Helical" evidence="2">
    <location>
        <begin position="847"/>
        <end position="864"/>
    </location>
</feature>
<evidence type="ECO:0000256" key="2">
    <source>
        <dbReference type="SAM" id="Phobius"/>
    </source>
</evidence>
<feature type="transmembrane region" description="Helical" evidence="2">
    <location>
        <begin position="603"/>
        <end position="622"/>
    </location>
</feature>
<feature type="transmembrane region" description="Helical" evidence="2">
    <location>
        <begin position="655"/>
        <end position="675"/>
    </location>
</feature>
<accession>A0A239CW70</accession>
<gene>
    <name evidence="3" type="ORF">SAMN06264365_112103</name>
</gene>
<feature type="transmembrane region" description="Helical" evidence="2">
    <location>
        <begin position="1033"/>
        <end position="1052"/>
    </location>
</feature>
<keyword evidence="2" id="KW-1133">Transmembrane helix</keyword>
<feature type="coiled-coil region" evidence="1">
    <location>
        <begin position="43"/>
        <end position="77"/>
    </location>
</feature>
<evidence type="ECO:0000256" key="1">
    <source>
        <dbReference type="SAM" id="Coils"/>
    </source>
</evidence>